<evidence type="ECO:0000256" key="4">
    <source>
        <dbReference type="ARBA" id="ARBA00022801"/>
    </source>
</evidence>
<sequence>MSSFPRGYALILNNTEFNKLPNRRGGDVDLHNMKALLEGLSFETYILQNMTAQTIRDEIRAFSKREKHGKMDSCIVVLMSNGTKDTIFGTDGELVHLDDILTMFDNENCPHLKGKPKLFFIQATVGGKVGKGCSCT</sequence>
<evidence type="ECO:0000313" key="6">
    <source>
        <dbReference type="Proteomes" id="UP000001554"/>
    </source>
</evidence>
<accession>A0A9J7LW60</accession>
<name>A0A9J7LW60_BRAFL</name>
<dbReference type="InterPro" id="IPR002398">
    <property type="entry name" value="Pept_C14"/>
</dbReference>
<dbReference type="InterPro" id="IPR011600">
    <property type="entry name" value="Pept_C14_caspase"/>
</dbReference>
<dbReference type="GO" id="GO:0006915">
    <property type="term" value="P:apoptotic process"/>
    <property type="evidence" value="ECO:0007669"/>
    <property type="project" value="UniProtKB-KW"/>
</dbReference>
<dbReference type="InterPro" id="IPR015917">
    <property type="entry name" value="Pept_C14A"/>
</dbReference>
<keyword evidence="2" id="KW-0645">Protease</keyword>
<dbReference type="GO" id="GO:0004197">
    <property type="term" value="F:cysteine-type endopeptidase activity"/>
    <property type="evidence" value="ECO:0007669"/>
    <property type="project" value="InterPro"/>
</dbReference>
<dbReference type="OMA" id="VQACRGX"/>
<dbReference type="Gene3D" id="3.40.50.1460">
    <property type="match status" value="1"/>
</dbReference>
<evidence type="ECO:0000259" key="5">
    <source>
        <dbReference type="PROSITE" id="PS50208"/>
    </source>
</evidence>
<dbReference type="PANTHER" id="PTHR47901">
    <property type="entry name" value="CASPASE RECRUITMENT DOMAIN-CONTAINING PROTEIN 18"/>
    <property type="match status" value="1"/>
</dbReference>
<dbReference type="KEGG" id="bfo:118424765"/>
<dbReference type="InterPro" id="IPR001309">
    <property type="entry name" value="Pept_C14_p20"/>
</dbReference>
<reference evidence="7" key="2">
    <citation type="submission" date="2025-08" db="UniProtKB">
        <authorList>
            <consortium name="RefSeq"/>
        </authorList>
    </citation>
    <scope>IDENTIFICATION</scope>
    <source>
        <strain evidence="7">S238N-H82</strain>
        <tissue evidence="7">Testes</tissue>
    </source>
</reference>
<evidence type="ECO:0000256" key="2">
    <source>
        <dbReference type="ARBA" id="ARBA00022670"/>
    </source>
</evidence>
<organism evidence="6 7">
    <name type="scientific">Branchiostoma floridae</name>
    <name type="common">Florida lancelet</name>
    <name type="synonym">Amphioxus</name>
    <dbReference type="NCBI Taxonomy" id="7739"/>
    <lineage>
        <taxon>Eukaryota</taxon>
        <taxon>Metazoa</taxon>
        <taxon>Chordata</taxon>
        <taxon>Cephalochordata</taxon>
        <taxon>Leptocardii</taxon>
        <taxon>Amphioxiformes</taxon>
        <taxon>Branchiostomatidae</taxon>
        <taxon>Branchiostoma</taxon>
    </lineage>
</organism>
<dbReference type="AlphaFoldDB" id="A0A9J7LW60"/>
<dbReference type="PANTHER" id="PTHR47901:SF8">
    <property type="entry name" value="CASPASE-3"/>
    <property type="match status" value="1"/>
</dbReference>
<proteinExistence type="inferred from homology"/>
<dbReference type="SMART" id="SM00115">
    <property type="entry name" value="CASc"/>
    <property type="match status" value="1"/>
</dbReference>
<protein>
    <submittedName>
        <fullName evidence="7">Caspase-2-like</fullName>
    </submittedName>
</protein>
<reference evidence="6" key="1">
    <citation type="journal article" date="2020" name="Nat. Ecol. Evol.">
        <title>Deeply conserved synteny resolves early events in vertebrate evolution.</title>
        <authorList>
            <person name="Simakov O."/>
            <person name="Marletaz F."/>
            <person name="Yue J.X."/>
            <person name="O'Connell B."/>
            <person name="Jenkins J."/>
            <person name="Brandt A."/>
            <person name="Calef R."/>
            <person name="Tung C.H."/>
            <person name="Huang T.K."/>
            <person name="Schmutz J."/>
            <person name="Satoh N."/>
            <person name="Yu J.K."/>
            <person name="Putnam N.H."/>
            <person name="Green R.E."/>
            <person name="Rokhsar D.S."/>
        </authorList>
    </citation>
    <scope>NUCLEOTIDE SEQUENCE [LARGE SCALE GENOMIC DNA]</scope>
    <source>
        <strain evidence="6">S238N-H82</strain>
    </source>
</reference>
<dbReference type="PRINTS" id="PR00376">
    <property type="entry name" value="IL1BCENZYME"/>
</dbReference>
<keyword evidence="6" id="KW-1185">Reference proteome</keyword>
<keyword evidence="4" id="KW-0378">Hydrolase</keyword>
<feature type="domain" description="Caspase family p20" evidence="5">
    <location>
        <begin position="5"/>
        <end position="128"/>
    </location>
</feature>
<dbReference type="PROSITE" id="PS50208">
    <property type="entry name" value="CASPASE_P20"/>
    <property type="match status" value="1"/>
</dbReference>
<keyword evidence="3" id="KW-0053">Apoptosis</keyword>
<dbReference type="OrthoDB" id="6044770at2759"/>
<dbReference type="GO" id="GO:0006508">
    <property type="term" value="P:proteolysis"/>
    <property type="evidence" value="ECO:0007669"/>
    <property type="project" value="UniProtKB-KW"/>
</dbReference>
<dbReference type="Pfam" id="PF00656">
    <property type="entry name" value="Peptidase_C14"/>
    <property type="match status" value="1"/>
</dbReference>
<dbReference type="SUPFAM" id="SSF52129">
    <property type="entry name" value="Caspase-like"/>
    <property type="match status" value="1"/>
</dbReference>
<comment type="similarity">
    <text evidence="1">Belongs to the peptidase C14A family.</text>
</comment>
<dbReference type="Proteomes" id="UP000001554">
    <property type="component" value="Chromosome 10"/>
</dbReference>
<gene>
    <name evidence="7" type="primary">LOC118424765</name>
</gene>
<dbReference type="RefSeq" id="XP_035689393.1">
    <property type="nucleotide sequence ID" value="XM_035833500.1"/>
</dbReference>
<evidence type="ECO:0000256" key="1">
    <source>
        <dbReference type="ARBA" id="ARBA00010134"/>
    </source>
</evidence>
<dbReference type="InterPro" id="IPR029030">
    <property type="entry name" value="Caspase-like_dom_sf"/>
</dbReference>
<evidence type="ECO:0000256" key="3">
    <source>
        <dbReference type="ARBA" id="ARBA00022703"/>
    </source>
</evidence>
<dbReference type="GeneID" id="118424765"/>
<evidence type="ECO:0000313" key="7">
    <source>
        <dbReference type="RefSeq" id="XP_035689393.1"/>
    </source>
</evidence>